<dbReference type="Gene3D" id="2.40.170.20">
    <property type="entry name" value="TonB-dependent receptor, beta-barrel domain"/>
    <property type="match status" value="1"/>
</dbReference>
<evidence type="ECO:0000256" key="7">
    <source>
        <dbReference type="PROSITE-ProRule" id="PRU01360"/>
    </source>
</evidence>
<evidence type="ECO:0000256" key="8">
    <source>
        <dbReference type="SAM" id="SignalP"/>
    </source>
</evidence>
<name>A0A3N4PZ95_9BACT</name>
<comment type="caution">
    <text evidence="10">The sequence shown here is derived from an EMBL/GenBank/DDBJ whole genome shotgun (WGS) entry which is preliminary data.</text>
</comment>
<dbReference type="NCBIfam" id="TIGR04057">
    <property type="entry name" value="SusC_RagA_signa"/>
    <property type="match status" value="1"/>
</dbReference>
<dbReference type="Gene3D" id="2.170.130.10">
    <property type="entry name" value="TonB-dependent receptor, plug domain"/>
    <property type="match status" value="1"/>
</dbReference>
<dbReference type="Proteomes" id="UP000278351">
    <property type="component" value="Unassembled WGS sequence"/>
</dbReference>
<gene>
    <name evidence="10" type="ORF">EGT74_11630</name>
</gene>
<dbReference type="Gene3D" id="2.60.40.1120">
    <property type="entry name" value="Carboxypeptidase-like, regulatory domain"/>
    <property type="match status" value="1"/>
</dbReference>
<dbReference type="EMBL" id="RPDH01000001">
    <property type="protein sequence ID" value="RPE14123.1"/>
    <property type="molecule type" value="Genomic_DNA"/>
</dbReference>
<evidence type="ECO:0000313" key="11">
    <source>
        <dbReference type="Proteomes" id="UP000278351"/>
    </source>
</evidence>
<sequence>MRKFLFSVVLLLLTTGALFAQRTIKGKVTDDSGDPIPGATVQVKGTTTGTVAGADGTYSLGVPASAKSLVFSSVGMETIEIAIGSQSSINAVLKLSDKSLTEVIITGYSRIKKSQYAGGVTRLDSRVVETVPVGAFDQSLQGRAPGLQVSSGSGQPGASANLTIRGVQSIAGAFVQPLFIVDGVPLAASDMQTINPNDFESLTVLKDAAAAALYGARGGLGVIVITTKRGKSGVGSLTYRTQLGITEKLGATNFDLMNTAEALEYEERLGLAGLSMSTTPGWAYSKKNPSYAAATAEERARRDRLLDSVSRINTDFRDILFRTGISQTHELNFSGGTDKTKFYLSAGYFDQEGTDLTSSLKRYTARFNLDHVYNKLTVQFNMAAGYSITNLSEGVFLGNSARNSFQMSWRAKPYENPYKADGSLNFGASTGLGLRAIANVIEGMENTIMRQNQIKINSGFSLAYQLHPNFVLANRFGIDMADDRYIRNIKADSYVGTVQTAGSGYNAEATKIRAQLINTTSLTYSKVFNRIHDVEAALYYEAVREHQKGLGFQQWNLDPRLTETGQGVGTLPVGTGQTTYPQNSSSAKGGYGIQSYFGTARYTLDDKYTINGTLRRDATSRIINKNNRSITTWSAGVTWNAIKENFMNSQKVLTNLNVRGSYGIIPNIGSIATKTYAINGSLISVTNYLGNQLVGWTTSNAYYGSPITGIVPETPGYQDLKLERIKKLNFGVDLGAWNNRARLSVDYYRNKTVDLFVRNPLTFLSGFDNLDINAGIMTNKGFEFDLAVDVVKTSDLTATIGINHAINKNMIEDLGLVDEYVSGTYLIKKGLPYGSHYTPHYLGADPQTGRPMFEGADGKVVYEAGAAPQFANFGTFLPKHVGGFNLDVRYKRFALSALFSYQFDVVRSNNIENWLVRGTAGYQATVNGSKRLLTDQWQKPGDNKLYQSPQYDRGFTSTDLQDAKFLRFRNLNLSYQIPELNVGGTRLIRGAKFYVQAQNIAIWSPWRGPDPEDDNNISLNEFPNPRMMVAGLDINF</sequence>
<evidence type="ECO:0000259" key="9">
    <source>
        <dbReference type="Pfam" id="PF07715"/>
    </source>
</evidence>
<keyword evidence="3 7" id="KW-1134">Transmembrane beta strand</keyword>
<keyword evidence="5 7" id="KW-0472">Membrane</keyword>
<keyword evidence="4 7" id="KW-0812">Transmembrane</keyword>
<dbReference type="Pfam" id="PF07715">
    <property type="entry name" value="Plug"/>
    <property type="match status" value="1"/>
</dbReference>
<evidence type="ECO:0000256" key="4">
    <source>
        <dbReference type="ARBA" id="ARBA00022692"/>
    </source>
</evidence>
<dbReference type="InterPro" id="IPR023996">
    <property type="entry name" value="TonB-dep_OMP_SusC/RagA"/>
</dbReference>
<organism evidence="10 11">
    <name type="scientific">Chitinophaga lutea</name>
    <dbReference type="NCBI Taxonomy" id="2488634"/>
    <lineage>
        <taxon>Bacteria</taxon>
        <taxon>Pseudomonadati</taxon>
        <taxon>Bacteroidota</taxon>
        <taxon>Chitinophagia</taxon>
        <taxon>Chitinophagales</taxon>
        <taxon>Chitinophagaceae</taxon>
        <taxon>Chitinophaga</taxon>
    </lineage>
</organism>
<dbReference type="SUPFAM" id="SSF56935">
    <property type="entry name" value="Porins"/>
    <property type="match status" value="1"/>
</dbReference>
<comment type="subcellular location">
    <subcellularLocation>
        <location evidence="1 7">Cell outer membrane</location>
        <topology evidence="1 7">Multi-pass membrane protein</topology>
    </subcellularLocation>
</comment>
<dbReference type="GO" id="GO:0009279">
    <property type="term" value="C:cell outer membrane"/>
    <property type="evidence" value="ECO:0007669"/>
    <property type="project" value="UniProtKB-SubCell"/>
</dbReference>
<comment type="similarity">
    <text evidence="7">Belongs to the TonB-dependent receptor family.</text>
</comment>
<dbReference type="InterPro" id="IPR036942">
    <property type="entry name" value="Beta-barrel_TonB_sf"/>
</dbReference>
<dbReference type="OrthoDB" id="9768177at2"/>
<keyword evidence="8" id="KW-0732">Signal</keyword>
<dbReference type="InterPro" id="IPR008969">
    <property type="entry name" value="CarboxyPept-like_regulatory"/>
</dbReference>
<keyword evidence="6 7" id="KW-0998">Cell outer membrane</keyword>
<evidence type="ECO:0000313" key="10">
    <source>
        <dbReference type="EMBL" id="RPE14123.1"/>
    </source>
</evidence>
<dbReference type="InterPro" id="IPR023997">
    <property type="entry name" value="TonB-dep_OMP_SusC/RagA_CS"/>
</dbReference>
<reference evidence="10 11" key="1">
    <citation type="submission" date="2018-11" db="EMBL/GenBank/DDBJ databases">
        <title>Chitinophaga lutea sp.nov., isolate from arsenic contaminated soil.</title>
        <authorList>
            <person name="Zong Y."/>
        </authorList>
    </citation>
    <scope>NUCLEOTIDE SEQUENCE [LARGE SCALE GENOMIC DNA]</scope>
    <source>
        <strain evidence="10 11">ZY74</strain>
    </source>
</reference>
<evidence type="ECO:0000256" key="2">
    <source>
        <dbReference type="ARBA" id="ARBA00022448"/>
    </source>
</evidence>
<dbReference type="NCBIfam" id="TIGR04056">
    <property type="entry name" value="OMP_RagA_SusC"/>
    <property type="match status" value="1"/>
</dbReference>
<keyword evidence="2 7" id="KW-0813">Transport</keyword>
<dbReference type="SUPFAM" id="SSF49464">
    <property type="entry name" value="Carboxypeptidase regulatory domain-like"/>
    <property type="match status" value="1"/>
</dbReference>
<protein>
    <submittedName>
        <fullName evidence="10">SusC/RagA family TonB-linked outer membrane protein</fullName>
    </submittedName>
</protein>
<dbReference type="PROSITE" id="PS52016">
    <property type="entry name" value="TONB_DEPENDENT_REC_3"/>
    <property type="match status" value="1"/>
</dbReference>
<dbReference type="InterPro" id="IPR039426">
    <property type="entry name" value="TonB-dep_rcpt-like"/>
</dbReference>
<dbReference type="AlphaFoldDB" id="A0A3N4PZ95"/>
<proteinExistence type="inferred from homology"/>
<dbReference type="RefSeq" id="WP_123846637.1">
    <property type="nucleotide sequence ID" value="NZ_RPDH01000001.1"/>
</dbReference>
<dbReference type="Pfam" id="PF13715">
    <property type="entry name" value="CarbopepD_reg_2"/>
    <property type="match status" value="1"/>
</dbReference>
<evidence type="ECO:0000256" key="1">
    <source>
        <dbReference type="ARBA" id="ARBA00004571"/>
    </source>
</evidence>
<evidence type="ECO:0000256" key="3">
    <source>
        <dbReference type="ARBA" id="ARBA00022452"/>
    </source>
</evidence>
<keyword evidence="11" id="KW-1185">Reference proteome</keyword>
<feature type="chain" id="PRO_5018143220" evidence="8">
    <location>
        <begin position="21"/>
        <end position="1036"/>
    </location>
</feature>
<dbReference type="InterPro" id="IPR012910">
    <property type="entry name" value="Plug_dom"/>
</dbReference>
<accession>A0A3N4PZ95</accession>
<dbReference type="InterPro" id="IPR037066">
    <property type="entry name" value="Plug_dom_sf"/>
</dbReference>
<evidence type="ECO:0000256" key="6">
    <source>
        <dbReference type="ARBA" id="ARBA00023237"/>
    </source>
</evidence>
<feature type="domain" description="TonB-dependent receptor plug" evidence="9">
    <location>
        <begin position="114"/>
        <end position="222"/>
    </location>
</feature>
<feature type="signal peptide" evidence="8">
    <location>
        <begin position="1"/>
        <end position="20"/>
    </location>
</feature>
<evidence type="ECO:0000256" key="5">
    <source>
        <dbReference type="ARBA" id="ARBA00023136"/>
    </source>
</evidence>